<dbReference type="Proteomes" id="UP001500190">
    <property type="component" value="Unassembled WGS sequence"/>
</dbReference>
<name>A0ABP4PDZ8_9ACTN</name>
<evidence type="ECO:0000313" key="4">
    <source>
        <dbReference type="Proteomes" id="UP001500190"/>
    </source>
</evidence>
<protein>
    <recommendedName>
        <fullName evidence="5">Lipoprotein</fullName>
    </recommendedName>
</protein>
<keyword evidence="4" id="KW-1185">Reference proteome</keyword>
<proteinExistence type="predicted"/>
<reference evidence="4" key="1">
    <citation type="journal article" date="2019" name="Int. J. Syst. Evol. Microbiol.">
        <title>The Global Catalogue of Microorganisms (GCM) 10K type strain sequencing project: providing services to taxonomists for standard genome sequencing and annotation.</title>
        <authorList>
            <consortium name="The Broad Institute Genomics Platform"/>
            <consortium name="The Broad Institute Genome Sequencing Center for Infectious Disease"/>
            <person name="Wu L."/>
            <person name="Ma J."/>
        </authorList>
    </citation>
    <scope>NUCLEOTIDE SEQUENCE [LARGE SCALE GENOMIC DNA]</scope>
    <source>
        <strain evidence="4">JCM 14304</strain>
    </source>
</reference>
<feature type="region of interest" description="Disordered" evidence="1">
    <location>
        <begin position="26"/>
        <end position="59"/>
    </location>
</feature>
<evidence type="ECO:0000313" key="3">
    <source>
        <dbReference type="EMBL" id="GAA1578364.1"/>
    </source>
</evidence>
<feature type="chain" id="PRO_5046256292" description="Lipoprotein" evidence="2">
    <location>
        <begin position="22"/>
        <end position="207"/>
    </location>
</feature>
<comment type="caution">
    <text evidence="3">The sequence shown here is derived from an EMBL/GenBank/DDBJ whole genome shotgun (WGS) entry which is preliminary data.</text>
</comment>
<evidence type="ECO:0000256" key="2">
    <source>
        <dbReference type="SAM" id="SignalP"/>
    </source>
</evidence>
<dbReference type="PROSITE" id="PS51257">
    <property type="entry name" value="PROKAR_LIPOPROTEIN"/>
    <property type="match status" value="1"/>
</dbReference>
<keyword evidence="2" id="KW-0732">Signal</keyword>
<gene>
    <name evidence="3" type="ORF">GCM10009742_22880</name>
</gene>
<accession>A0ABP4PDZ8</accession>
<feature type="compositionally biased region" description="Low complexity" evidence="1">
    <location>
        <begin position="32"/>
        <end position="59"/>
    </location>
</feature>
<dbReference type="EMBL" id="BAAAND010000004">
    <property type="protein sequence ID" value="GAA1578364.1"/>
    <property type="molecule type" value="Genomic_DNA"/>
</dbReference>
<dbReference type="RefSeq" id="WP_344189941.1">
    <property type="nucleotide sequence ID" value="NZ_BAAAND010000004.1"/>
</dbReference>
<organism evidence="3 4">
    <name type="scientific">Kribbella karoonensis</name>
    <dbReference type="NCBI Taxonomy" id="324851"/>
    <lineage>
        <taxon>Bacteria</taxon>
        <taxon>Bacillati</taxon>
        <taxon>Actinomycetota</taxon>
        <taxon>Actinomycetes</taxon>
        <taxon>Propionibacteriales</taxon>
        <taxon>Kribbellaceae</taxon>
        <taxon>Kribbella</taxon>
    </lineage>
</organism>
<evidence type="ECO:0008006" key="5">
    <source>
        <dbReference type="Google" id="ProtNLM"/>
    </source>
</evidence>
<feature type="signal peptide" evidence="2">
    <location>
        <begin position="1"/>
        <end position="21"/>
    </location>
</feature>
<sequence>MPRRPVFLPATAALCALTALTACQGSPEAGHPNTTPTSNSPAPTSTPTTPASPTTPTWTSEEQAAITAAKSRYISARAAIDTALNNPPAASKEKLLRAGTGGKWLVQVLTDVQFNLDRGWYADGKASVEGVSVASVNLKAEQPEVRLNACLDTSRISLRYQATRKPVPVGPGSARRHKVQAQVTYTAPVGQSKKAWFLMDETDLGSC</sequence>
<evidence type="ECO:0000256" key="1">
    <source>
        <dbReference type="SAM" id="MobiDB-lite"/>
    </source>
</evidence>